<dbReference type="InterPro" id="IPR032675">
    <property type="entry name" value="LRR_dom_sf"/>
</dbReference>
<dbReference type="Proteomes" id="UP000324897">
    <property type="component" value="Unassembled WGS sequence"/>
</dbReference>
<evidence type="ECO:0000313" key="9">
    <source>
        <dbReference type="Proteomes" id="UP000324897"/>
    </source>
</evidence>
<dbReference type="Pfam" id="PF08263">
    <property type="entry name" value="LRRNT_2"/>
    <property type="match status" value="1"/>
</dbReference>
<evidence type="ECO:0000259" key="7">
    <source>
        <dbReference type="Pfam" id="PF08263"/>
    </source>
</evidence>
<evidence type="ECO:0000256" key="3">
    <source>
        <dbReference type="ARBA" id="ARBA00022737"/>
    </source>
</evidence>
<dbReference type="Pfam" id="PF13855">
    <property type="entry name" value="LRR_8"/>
    <property type="match status" value="1"/>
</dbReference>
<evidence type="ECO:0000256" key="6">
    <source>
        <dbReference type="SAM" id="SignalP"/>
    </source>
</evidence>
<dbReference type="PANTHER" id="PTHR48004">
    <property type="entry name" value="OS01G0149700 PROTEIN"/>
    <property type="match status" value="1"/>
</dbReference>
<comment type="caution">
    <text evidence="8">The sequence shown here is derived from an EMBL/GenBank/DDBJ whole genome shotgun (WGS) entry which is preliminary data.</text>
</comment>
<dbReference type="InterPro" id="IPR013210">
    <property type="entry name" value="LRR_N_plant-typ"/>
</dbReference>
<organism evidence="8 9">
    <name type="scientific">Eragrostis curvula</name>
    <name type="common">weeping love grass</name>
    <dbReference type="NCBI Taxonomy" id="38414"/>
    <lineage>
        <taxon>Eukaryota</taxon>
        <taxon>Viridiplantae</taxon>
        <taxon>Streptophyta</taxon>
        <taxon>Embryophyta</taxon>
        <taxon>Tracheophyta</taxon>
        <taxon>Spermatophyta</taxon>
        <taxon>Magnoliopsida</taxon>
        <taxon>Liliopsida</taxon>
        <taxon>Poales</taxon>
        <taxon>Poaceae</taxon>
        <taxon>PACMAD clade</taxon>
        <taxon>Chloridoideae</taxon>
        <taxon>Eragrostideae</taxon>
        <taxon>Eragrostidinae</taxon>
        <taxon>Eragrostis</taxon>
    </lineage>
</organism>
<keyword evidence="5" id="KW-0472">Membrane</keyword>
<dbReference type="SMART" id="SM00369">
    <property type="entry name" value="LRR_TYP"/>
    <property type="match status" value="6"/>
</dbReference>
<dbReference type="AlphaFoldDB" id="A0A5J9UBM9"/>
<proteinExistence type="predicted"/>
<dbReference type="EMBL" id="RWGY01000026">
    <property type="protein sequence ID" value="TVU20884.1"/>
    <property type="molecule type" value="Genomic_DNA"/>
</dbReference>
<keyword evidence="1" id="KW-0433">Leucine-rich repeat</keyword>
<dbReference type="Gramene" id="TVU20884">
    <property type="protein sequence ID" value="TVU20884"/>
    <property type="gene ID" value="EJB05_30485"/>
</dbReference>
<sequence length="424" mass="46175">RELRAFLTALAVALLHLKRSFSFDPSSCIEYSARTELKSWREVSDCCHWEGIGCDRVAGRVTALNLSGQDIQINGFHPALFRLTSLKYLNLDSAAPPFRPASGFETLTQLQVLRLSGCQLSGAIPPSLSTLHSLKKIDLSENWLTGSVPDMFSNFPLLETLVLDGNSFENGTLPLGITQLKNLKVLSLYNMNLFGVIPYSIGNLSSLRELDLNSNSFIGSLPWSLNNLTYLTVLSCDGCGLSGPVPTLTCLTRLKYISLANNNLTGPVPLSHEGTIYPNLTEVNLSNNSLSGTVRATLFTQPALKKLFLQMNNFSGPIGEFHNPSATLTEVDLSSNHLSGLVPTSFSQLTASYNSRLSATADDLAGFNASSINGSISVLALKSCNLTRMPRALRYLPELKVLELSYNRIGGRIPDWGGVRRMVV</sequence>
<dbReference type="SUPFAM" id="SSF52058">
    <property type="entry name" value="L domain-like"/>
    <property type="match status" value="1"/>
</dbReference>
<dbReference type="Pfam" id="PF00560">
    <property type="entry name" value="LRR_1"/>
    <property type="match status" value="6"/>
</dbReference>
<feature type="domain" description="Leucine-rich repeat-containing N-terminal plant-type" evidence="7">
    <location>
        <begin position="13"/>
        <end position="55"/>
    </location>
</feature>
<dbReference type="OrthoDB" id="696771at2759"/>
<feature type="non-terminal residue" evidence="8">
    <location>
        <position position="1"/>
    </location>
</feature>
<name>A0A5J9UBM9_9POAL</name>
<evidence type="ECO:0000313" key="8">
    <source>
        <dbReference type="EMBL" id="TVU20884.1"/>
    </source>
</evidence>
<accession>A0A5J9UBM9</accession>
<dbReference type="Gene3D" id="3.80.10.10">
    <property type="entry name" value="Ribonuclease Inhibitor"/>
    <property type="match status" value="3"/>
</dbReference>
<keyword evidence="2" id="KW-0812">Transmembrane</keyword>
<keyword evidence="9" id="KW-1185">Reference proteome</keyword>
<evidence type="ECO:0000256" key="2">
    <source>
        <dbReference type="ARBA" id="ARBA00022692"/>
    </source>
</evidence>
<evidence type="ECO:0000256" key="4">
    <source>
        <dbReference type="ARBA" id="ARBA00022989"/>
    </source>
</evidence>
<reference evidence="8 9" key="1">
    <citation type="journal article" date="2019" name="Sci. Rep.">
        <title>A high-quality genome of Eragrostis curvula grass provides insights into Poaceae evolution and supports new strategies to enhance forage quality.</title>
        <authorList>
            <person name="Carballo J."/>
            <person name="Santos B.A.C.M."/>
            <person name="Zappacosta D."/>
            <person name="Garbus I."/>
            <person name="Selva J.P."/>
            <person name="Gallo C.A."/>
            <person name="Diaz A."/>
            <person name="Albertini E."/>
            <person name="Caccamo M."/>
            <person name="Echenique V."/>
        </authorList>
    </citation>
    <scope>NUCLEOTIDE SEQUENCE [LARGE SCALE GENOMIC DNA]</scope>
    <source>
        <strain evidence="9">cv. Victoria</strain>
        <tissue evidence="8">Leaf</tissue>
    </source>
</reference>
<evidence type="ECO:0000256" key="1">
    <source>
        <dbReference type="ARBA" id="ARBA00022614"/>
    </source>
</evidence>
<keyword evidence="3" id="KW-0677">Repeat</keyword>
<feature type="chain" id="PRO_5023940421" description="Leucine-rich repeat-containing N-terminal plant-type domain-containing protein" evidence="6">
    <location>
        <begin position="23"/>
        <end position="424"/>
    </location>
</feature>
<dbReference type="FunFam" id="3.80.10.10:FF:000383">
    <property type="entry name" value="Leucine-rich repeat receptor protein kinase EMS1"/>
    <property type="match status" value="1"/>
</dbReference>
<dbReference type="InterPro" id="IPR001611">
    <property type="entry name" value="Leu-rich_rpt"/>
</dbReference>
<keyword evidence="6" id="KW-0732">Signal</keyword>
<dbReference type="PANTHER" id="PTHR48004:SF58">
    <property type="entry name" value="OS01G0162200 PROTEIN"/>
    <property type="match status" value="1"/>
</dbReference>
<feature type="signal peptide" evidence="6">
    <location>
        <begin position="1"/>
        <end position="22"/>
    </location>
</feature>
<dbReference type="InterPro" id="IPR052941">
    <property type="entry name" value="StomDev_PlantInt_Reg"/>
</dbReference>
<protein>
    <recommendedName>
        <fullName evidence="7">Leucine-rich repeat-containing N-terminal plant-type domain-containing protein</fullName>
    </recommendedName>
</protein>
<dbReference type="PRINTS" id="PR00019">
    <property type="entry name" value="LEURICHRPT"/>
</dbReference>
<feature type="non-terminal residue" evidence="8">
    <location>
        <position position="424"/>
    </location>
</feature>
<keyword evidence="4" id="KW-1133">Transmembrane helix</keyword>
<dbReference type="InterPro" id="IPR003591">
    <property type="entry name" value="Leu-rich_rpt_typical-subtyp"/>
</dbReference>
<gene>
    <name evidence="8" type="ORF">EJB05_30485</name>
</gene>
<evidence type="ECO:0000256" key="5">
    <source>
        <dbReference type="ARBA" id="ARBA00023136"/>
    </source>
</evidence>